<evidence type="ECO:0000256" key="4">
    <source>
        <dbReference type="ARBA" id="ARBA00022475"/>
    </source>
</evidence>
<feature type="coiled-coil region" evidence="10">
    <location>
        <begin position="1405"/>
        <end position="1439"/>
    </location>
</feature>
<keyword evidence="7" id="KW-0406">Ion transport</keyword>
<feature type="transmembrane region" description="Helical" evidence="12">
    <location>
        <begin position="32"/>
        <end position="48"/>
    </location>
</feature>
<feature type="transmembrane region" description="Helical" evidence="12">
    <location>
        <begin position="930"/>
        <end position="950"/>
    </location>
</feature>
<feature type="region of interest" description="Disordered" evidence="11">
    <location>
        <begin position="1514"/>
        <end position="1585"/>
    </location>
</feature>
<protein>
    <recommendedName>
        <fullName evidence="20">Piezo-type mechanosensitive ion channel component</fullName>
    </recommendedName>
</protein>
<accession>A0A9P0CEW9</accession>
<feature type="transmembrane region" description="Helical" evidence="12">
    <location>
        <begin position="547"/>
        <end position="568"/>
    </location>
</feature>
<dbReference type="Proteomes" id="UP001153636">
    <property type="component" value="Chromosome 1"/>
</dbReference>
<feature type="domain" description="Piezo TM1-24" evidence="16">
    <location>
        <begin position="348"/>
        <end position="803"/>
    </location>
</feature>
<name>A0A9P0CEW9_9CUCU</name>
<feature type="compositionally biased region" description="Basic and acidic residues" evidence="11">
    <location>
        <begin position="1554"/>
        <end position="1565"/>
    </location>
</feature>
<dbReference type="InterPro" id="IPR056769">
    <property type="entry name" value="Piezo_TM1-24"/>
</dbReference>
<feature type="transmembrane region" description="Helical" evidence="12">
    <location>
        <begin position="721"/>
        <end position="743"/>
    </location>
</feature>
<feature type="transmembrane region" description="Helical" evidence="12">
    <location>
        <begin position="7"/>
        <end position="26"/>
    </location>
</feature>
<feature type="transmembrane region" description="Helical" evidence="12">
    <location>
        <begin position="1696"/>
        <end position="1721"/>
    </location>
</feature>
<feature type="domain" description="Piezo THU9 and anchor" evidence="17">
    <location>
        <begin position="1942"/>
        <end position="2177"/>
    </location>
</feature>
<feature type="transmembrane region" description="Helical" evidence="12">
    <location>
        <begin position="232"/>
        <end position="253"/>
    </location>
</feature>
<feature type="domain" description="Piezo TM1-24" evidence="16">
    <location>
        <begin position="26"/>
        <end position="293"/>
    </location>
</feature>
<dbReference type="InterPro" id="IPR027272">
    <property type="entry name" value="Piezo"/>
</dbReference>
<sequence>MVRYFVNLFLFRLVFPIIITICVLFRPSLFSFIYLLFMLIIPFIPVPTSETMIGTTGDFLKAVFCITTVLTVIQASFQIALVSMVPYAELFVHHPVVEIIFRYVGIVRLDNMTPTYILVWLGPEIIMFVASLAFLITFKKLNALEGNILQSEAGTIQIEERDELGSHADLATKAPTTTDYTQYFVAVGRYATLIMLCLAGVVRPSVEAGVYYVLFLGIATWWACYKQLKRGFATVLRCLIPVVILHLCALYIINFKIVQEYLPEEGTYARYFDLLPFATNVRDPNDLHQTSNLTVVDTNPTGFTYTDESGNATVPENGTDIIANFTHHVAASQTMDLDTRFWLYYFHRELTFYIYPVVLYLLFFLLVLESKELMKPEQKKQGSTFSHMEEKLTRSVSKRLSKQKLLTPTAAQKWQKASRKVRSAIEKEKKAETNERTPLLRGVSPRRKTAHPNRASLIQDSTGSVTVNDNEDIPMDVLDDDEEYDITLFHNFIFALEAIIQKVVRSSYIATNIIMMAWSITYLSWLTFVLLLWANIIWLIPNQRKRMLSSSPFLVLYALFLLISAYIYSMNFNEAELPTQAQGVDLEEIGFKKPEGPACIPLLVKSLYTVMFWITLRQYMQEKMEKRQTSALADMVAPLQVTVGAAGVKKDPESSGGELMARIGKFVHKFLIKFWIWVVAITLFAVAITGQRMTVFRILYMALFLFFILSFQFSFKAWRKVMFGFWLTVIIYSMIILILIYTYQFKRFPSYWADYLHIQEEQQQDIGLEQYQTKQLFVRLVTPTFFVIVTVLQLHYFHNDFMELTDTKRQSLTSDNTNKVIENEDLDDSSMQGGALMDQSEMSAPSKYYSEISYHDLEVIPSEVFKKWIKNVVTVLLYAKHIAYLFLEIHMLKIVLFFAMLMCVYDKCALYIFIVLLLSIAFTCGRSCQIFVAYFTSLFVSALILGRMIYQISYINEKKWEVTCMVTVNPNKNETMVNNGPWLGFKKLEQTNENLPELVKWNIIFIVVMTLWKVVEVRQFNYRLSRGRSTSRRFFMFPKTTREDADKSLGDFFKYLANYGFYKFGLEVSFILMVMLIGVRMDMYSLIHSLCLLIMFGLKRRFLSNVWVVYLAFIAISIPFQYFMAVGLPPSLCIEFPWDEPIQTMRNLQDWAFLLDNYTPPIVQKLIFDFMLLMGVSRQWLVFRIERRYEGQNYAGGSNESIIHHAEEKDFVNPVPDYITYVRTYLDIAKKAVLQSFLWITLAVVFLAGTSRVNIFSIGYLLFAFLFLWHGSDFYLRPIHKILFLWNRLLGFNVIVILCKCAFQILGCIFPHEMPGSYCWLVQIFGISCIKNYAPKEDLVAFPKAEENGCIISDEYLTWDVICFTLLIFQKRLFNSYNFFHIVDDAKATAILASRGAELMEEMRLKTMKDQEETERRVLEKIREKMERIKANQKKIQDSSLSDRPCYRSKTPTTHPAAIRSGDYYMFDEVEDDDIDLLPEEKESFDDFDEGPKPYLFDFLHRVIKEDVHSALRTHSQTMMDSRTGLRRQVSMPDRDRPSRPQLTATVSAPPTIAEHEPKSVRIQDEPEPSTSQAHEDEEFSTLTVTPKPKLSQKIAALLMFVWTFIDGVMVSLTQFLNKYSRNYRLILKILAKEKRILKEHTNYNLGVRMGKDQIWQPAGSYHTLVRRSKKSDDQGQANAYLEYGDEMSSADQPTFFRMVLATWYLIMSRSEIVCYFVIFLNQMRNANLISLPLPLMVFFWGSLTIPRPSKTFWVTIIAYTEVVVLLKCLFQFDIMPGNTTRDNTEFISSISEQNPFYPPVLIGLHKQKNVQAMWDLLLLLVVFFHRVLLKSMGIWSSTSPVTAVLLEDGQYKVVGEKFVAVEPLELDDNEQPSSSSRRRRSSLDRSLTNTIGDDIIVIKTRRLSKLNNAIIAVRMGVSKYAEHLRLFIQQLLDPTSRVTADVYSFMFLCDFINFFVILFGYSAFGTQTDGGVSSYLEDNRVPALFLFMLILQFMIIIIDRGIYLRKNIMGKIIFQFIQIVLLHVWLFLLFPIITRRSCNSLIPPQIYYISKCSYLLLSAFQIRCGYPTRILGNFLCKAYGYVNMFLFKGFMLVPFLFELRTCMDWMWTETSMTIFDWIKMEDIYQNIFLLKCSRSVEDEFPQPRAEKKKPLAKYLMGGALLTLIIGIIWFPLVFFSLGNAVGNPNPPLDVTLEIRVGPYEALYKMTAQSNSIVTFTEEEMEDLKSLYNAYQVSENFMFNYEASDVTAIKLSTDSANIWSISPPDRNRMIEEIRDVKPLKVRLEYKITHKTSKAEDSGIIIKGVEIIMPPSTNTSKNVDRENLLKMLTHEGVVDPVHFRYIMPKFIKVTSGGTAEPVDVLMLEKPDPEAKVYRNMSIKLLTANQGGYKQEWWKVNEECGDYNYEHFLDKIVHHNCADYIILYCFNDKVFPPTLSFITAGGIIGLYTTIVFVASRFLRAFFADGYSKIMFEDLPNVDRVLRLCLDIYLVREAAEFGLEEDLFAKLVFLYRSPETLIKWTRPKEEVADDDDPEGDDAVAAD</sequence>
<feature type="transmembrane region" description="Helical" evidence="12">
    <location>
        <begin position="350"/>
        <end position="368"/>
    </location>
</feature>
<feature type="transmembrane region" description="Helical" evidence="12">
    <location>
        <begin position="1232"/>
        <end position="1249"/>
    </location>
</feature>
<feature type="transmembrane region" description="Helical" evidence="12">
    <location>
        <begin position="1102"/>
        <end position="1122"/>
    </location>
</feature>
<dbReference type="InterPro" id="IPR056768">
    <property type="entry name" value="THU_Piezo"/>
</dbReference>
<evidence type="ECO:0000256" key="12">
    <source>
        <dbReference type="SAM" id="Phobius"/>
    </source>
</evidence>
<evidence type="ECO:0000256" key="2">
    <source>
        <dbReference type="ARBA" id="ARBA00007821"/>
    </source>
</evidence>
<dbReference type="OrthoDB" id="303066at2759"/>
<evidence type="ECO:0000313" key="19">
    <source>
        <dbReference type="Proteomes" id="UP001153636"/>
    </source>
</evidence>
<organism evidence="18 19">
    <name type="scientific">Psylliodes chrysocephalus</name>
    <dbReference type="NCBI Taxonomy" id="3402493"/>
    <lineage>
        <taxon>Eukaryota</taxon>
        <taxon>Metazoa</taxon>
        <taxon>Ecdysozoa</taxon>
        <taxon>Arthropoda</taxon>
        <taxon>Hexapoda</taxon>
        <taxon>Insecta</taxon>
        <taxon>Pterygota</taxon>
        <taxon>Neoptera</taxon>
        <taxon>Endopterygota</taxon>
        <taxon>Coleoptera</taxon>
        <taxon>Polyphaga</taxon>
        <taxon>Cucujiformia</taxon>
        <taxon>Chrysomeloidea</taxon>
        <taxon>Chrysomelidae</taxon>
        <taxon>Galerucinae</taxon>
        <taxon>Alticini</taxon>
        <taxon>Psylliodes</taxon>
    </lineage>
</organism>
<evidence type="ECO:0000256" key="7">
    <source>
        <dbReference type="ARBA" id="ARBA00023065"/>
    </source>
</evidence>
<feature type="transmembrane region" description="Helical" evidence="12">
    <location>
        <begin position="2155"/>
        <end position="2178"/>
    </location>
</feature>
<evidence type="ECO:0000259" key="15">
    <source>
        <dbReference type="Pfam" id="PF23188"/>
    </source>
</evidence>
<feature type="transmembrane region" description="Helical" evidence="12">
    <location>
        <begin position="776"/>
        <end position="797"/>
    </location>
</feature>
<evidence type="ECO:0000256" key="1">
    <source>
        <dbReference type="ARBA" id="ARBA00004651"/>
    </source>
</evidence>
<feature type="transmembrane region" description="Helical" evidence="12">
    <location>
        <begin position="695"/>
        <end position="715"/>
    </location>
</feature>
<feature type="transmembrane region" description="Helical" evidence="12">
    <location>
        <begin position="60"/>
        <end position="81"/>
    </location>
</feature>
<dbReference type="Pfam" id="PF24874">
    <property type="entry name" value="Piezo_THU9_anchor"/>
    <property type="match status" value="1"/>
</dbReference>
<reference evidence="18" key="1">
    <citation type="submission" date="2022-01" db="EMBL/GenBank/DDBJ databases">
        <authorList>
            <person name="King R."/>
        </authorList>
    </citation>
    <scope>NUCLEOTIDE SEQUENCE</scope>
</reference>
<feature type="domain" description="Piezo transmembrane helical unit" evidence="15">
    <location>
        <begin position="1708"/>
        <end position="1836"/>
    </location>
</feature>
<dbReference type="PANTHER" id="PTHR47049:SF2">
    <property type="entry name" value="PIEZO-TYPE MECHANOSENSITIVE ION CHANNEL HOMOLOG"/>
    <property type="match status" value="1"/>
</dbReference>
<evidence type="ECO:0008006" key="20">
    <source>
        <dbReference type="Google" id="ProtNLM"/>
    </source>
</evidence>
<feature type="transmembrane region" description="Helical" evidence="12">
    <location>
        <begin position="1288"/>
        <end position="1307"/>
    </location>
</feature>
<feature type="transmembrane region" description="Helical" evidence="12">
    <location>
        <begin position="522"/>
        <end position="541"/>
    </location>
</feature>
<feature type="transmembrane region" description="Helical" evidence="12">
    <location>
        <begin position="208"/>
        <end position="225"/>
    </location>
</feature>
<keyword evidence="6 12" id="KW-1133">Transmembrane helix</keyword>
<feature type="transmembrane region" description="Helical" evidence="12">
    <location>
        <begin position="670"/>
        <end position="688"/>
    </location>
</feature>
<feature type="transmembrane region" description="Helical" evidence="12">
    <location>
        <begin position="1255"/>
        <end position="1276"/>
    </location>
</feature>
<evidence type="ECO:0000256" key="9">
    <source>
        <dbReference type="ARBA" id="ARBA00023303"/>
    </source>
</evidence>
<dbReference type="Pfam" id="PF24871">
    <property type="entry name" value="Piezo_TM1-24"/>
    <property type="match status" value="2"/>
</dbReference>
<dbReference type="EMBL" id="OV651813">
    <property type="protein sequence ID" value="CAH1098788.1"/>
    <property type="molecule type" value="Genomic_DNA"/>
</dbReference>
<dbReference type="InterPro" id="IPR031805">
    <property type="entry name" value="Piezo_TM25-28"/>
</dbReference>
<feature type="transmembrane region" description="Helical" evidence="12">
    <location>
        <begin position="2013"/>
        <end position="2034"/>
    </location>
</feature>
<keyword evidence="4" id="KW-1003">Cell membrane</keyword>
<comment type="subcellular location">
    <subcellularLocation>
        <location evidence="1">Cell membrane</location>
        <topology evidence="1">Multi-pass membrane protein</topology>
    </subcellularLocation>
</comment>
<keyword evidence="9" id="KW-0407">Ion channel</keyword>
<feature type="transmembrane region" description="Helical" evidence="12">
    <location>
        <begin position="1985"/>
        <end position="2004"/>
    </location>
</feature>
<evidence type="ECO:0000259" key="14">
    <source>
        <dbReference type="Pfam" id="PF15917"/>
    </source>
</evidence>
<evidence type="ECO:0000256" key="8">
    <source>
        <dbReference type="ARBA" id="ARBA00023136"/>
    </source>
</evidence>
<dbReference type="PANTHER" id="PTHR47049">
    <property type="entry name" value="PIEZO-TYPE MECHANOSENSITIVE ION CHANNEL HOMOLOG"/>
    <property type="match status" value="1"/>
</dbReference>
<feature type="transmembrane region" description="Helical" evidence="12">
    <location>
        <begin position="2079"/>
        <end position="2098"/>
    </location>
</feature>
<proteinExistence type="inferred from homology"/>
<evidence type="ECO:0000256" key="6">
    <source>
        <dbReference type="ARBA" id="ARBA00022989"/>
    </source>
</evidence>
<evidence type="ECO:0000256" key="10">
    <source>
        <dbReference type="SAM" id="Coils"/>
    </source>
</evidence>
<evidence type="ECO:0000259" key="16">
    <source>
        <dbReference type="Pfam" id="PF24871"/>
    </source>
</evidence>
<keyword evidence="8 12" id="KW-0472">Membrane</keyword>
<dbReference type="Pfam" id="PF15917">
    <property type="entry name" value="Piezo_TM25-28"/>
    <property type="match status" value="1"/>
</dbReference>
<feature type="transmembrane region" description="Helical" evidence="12">
    <location>
        <begin position="117"/>
        <end position="138"/>
    </location>
</feature>
<evidence type="ECO:0000256" key="11">
    <source>
        <dbReference type="SAM" id="MobiDB-lite"/>
    </source>
</evidence>
<feature type="region of interest" description="Disordered" evidence="11">
    <location>
        <begin position="2520"/>
        <end position="2539"/>
    </location>
</feature>
<evidence type="ECO:0000256" key="5">
    <source>
        <dbReference type="ARBA" id="ARBA00022692"/>
    </source>
</evidence>
<feature type="transmembrane region" description="Helical" evidence="12">
    <location>
        <begin position="1943"/>
        <end position="1965"/>
    </location>
</feature>
<feature type="transmembrane region" description="Helical" evidence="12">
    <location>
        <begin position="2433"/>
        <end position="2456"/>
    </location>
</feature>
<feature type="domain" description="Piezo non-specific cation channel cap" evidence="13">
    <location>
        <begin position="2214"/>
        <end position="2520"/>
    </location>
</feature>
<keyword evidence="10" id="KW-0175">Coiled coil</keyword>
<feature type="domain" description="Piezo TM25-28" evidence="14">
    <location>
        <begin position="1210"/>
        <end position="1452"/>
    </location>
</feature>
<keyword evidence="19" id="KW-1185">Reference proteome</keyword>
<feature type="transmembrane region" description="Helical" evidence="12">
    <location>
        <begin position="1727"/>
        <end position="1746"/>
    </location>
</feature>
<comment type="similarity">
    <text evidence="2">Belongs to the PIEZO (TC 1.A.75) family.</text>
</comment>
<feature type="transmembrane region" description="Helical" evidence="12">
    <location>
        <begin position="1595"/>
        <end position="1617"/>
    </location>
</feature>
<dbReference type="Pfam" id="PF12166">
    <property type="entry name" value="Piezo_cap"/>
    <property type="match status" value="1"/>
</dbReference>
<dbReference type="InterPro" id="IPR031334">
    <property type="entry name" value="Piezo_cap_dom"/>
</dbReference>
<feature type="transmembrane region" description="Helical" evidence="12">
    <location>
        <begin position="183"/>
        <end position="202"/>
    </location>
</feature>
<evidence type="ECO:0000313" key="18">
    <source>
        <dbReference type="EMBL" id="CAH1098788.1"/>
    </source>
</evidence>
<dbReference type="GO" id="GO:0005886">
    <property type="term" value="C:plasma membrane"/>
    <property type="evidence" value="ECO:0007669"/>
    <property type="project" value="UniProtKB-SubCell"/>
</dbReference>
<keyword evidence="3" id="KW-0813">Transport</keyword>
<feature type="transmembrane region" description="Helical" evidence="12">
    <location>
        <begin position="1061"/>
        <end position="1081"/>
    </location>
</feature>
<gene>
    <name evidence="18" type="ORF">PSYICH_LOCUS996</name>
</gene>
<keyword evidence="5 12" id="KW-0812">Transmembrane</keyword>
<feature type="transmembrane region" description="Helical" evidence="12">
    <location>
        <begin position="1813"/>
        <end position="1830"/>
    </location>
</feature>
<dbReference type="InterPro" id="IPR056770">
    <property type="entry name" value="Piezo_THU9_anchor"/>
</dbReference>
<dbReference type="Pfam" id="PF23188">
    <property type="entry name" value="THU_Piezo1"/>
    <property type="match status" value="1"/>
</dbReference>
<feature type="transmembrane region" description="Helical" evidence="12">
    <location>
        <begin position="1162"/>
        <end position="1181"/>
    </location>
</feature>
<evidence type="ECO:0000256" key="3">
    <source>
        <dbReference type="ARBA" id="ARBA00022448"/>
    </source>
</evidence>
<evidence type="ECO:0000259" key="13">
    <source>
        <dbReference type="Pfam" id="PF12166"/>
    </source>
</evidence>
<feature type="transmembrane region" description="Helical" evidence="12">
    <location>
        <begin position="1753"/>
        <end position="1773"/>
    </location>
</feature>
<evidence type="ECO:0000259" key="17">
    <source>
        <dbReference type="Pfam" id="PF24874"/>
    </source>
</evidence>
<dbReference type="GO" id="GO:0008381">
    <property type="term" value="F:mechanosensitive monoatomic ion channel activity"/>
    <property type="evidence" value="ECO:0007669"/>
    <property type="project" value="InterPro"/>
</dbReference>
<feature type="compositionally biased region" description="Acidic residues" evidence="11">
    <location>
        <begin position="2524"/>
        <end position="2539"/>
    </location>
</feature>